<sequence length="300" mass="33762">MALRKVNAMCERFGARLNVRFYGHYGSEFDCQTLRHLPLVRSLNIDCLTDAVHLEFLDELAWLEEFAFGVFRANFPRLLGSKALRRLRRLVLAPTHKNDIDLAPMESYAQLEELFINGHTRHIESIATLPRLQKLSLGGIGKKKSLSFIKSIASLKALTYILGGRLNVDDLAHDGLERLEILRVLGLSEINVALFPKLERLTVEDQLRLNELDIRPLTKLQRLSVFNCKRLTHVVGIDDADSLESLRIGMTNVELSEILNRLPASVKALTLHSPSKAIDDKLQLRVASLGLPGAYYTGAF</sequence>
<comment type="caution">
    <text evidence="1">The sequence shown here is derived from an EMBL/GenBank/DDBJ whole genome shotgun (WGS) entry which is preliminary data.</text>
</comment>
<proteinExistence type="predicted"/>
<dbReference type="SUPFAM" id="SSF52058">
    <property type="entry name" value="L domain-like"/>
    <property type="match status" value="1"/>
</dbReference>
<dbReference type="Gene3D" id="3.80.10.10">
    <property type="entry name" value="Ribonuclease Inhibitor"/>
    <property type="match status" value="1"/>
</dbReference>
<protein>
    <recommendedName>
        <fullName evidence="3">Leucine rich repeat (LRR) protein</fullName>
    </recommendedName>
</protein>
<keyword evidence="2" id="KW-1185">Reference proteome</keyword>
<evidence type="ECO:0000313" key="1">
    <source>
        <dbReference type="EMBL" id="MBB5058376.1"/>
    </source>
</evidence>
<gene>
    <name evidence="1" type="ORF">HDF16_003090</name>
</gene>
<evidence type="ECO:0000313" key="2">
    <source>
        <dbReference type="Proteomes" id="UP000540989"/>
    </source>
</evidence>
<name>A0A7W7ZFI2_9BACT</name>
<evidence type="ECO:0008006" key="3">
    <source>
        <dbReference type="Google" id="ProtNLM"/>
    </source>
</evidence>
<accession>A0A7W7ZFI2</accession>
<dbReference type="Proteomes" id="UP000540989">
    <property type="component" value="Unassembled WGS sequence"/>
</dbReference>
<dbReference type="EMBL" id="JACHIP010000004">
    <property type="protein sequence ID" value="MBB5058376.1"/>
    <property type="molecule type" value="Genomic_DNA"/>
</dbReference>
<dbReference type="InterPro" id="IPR032675">
    <property type="entry name" value="LRR_dom_sf"/>
</dbReference>
<dbReference type="AlphaFoldDB" id="A0A7W7ZFI2"/>
<organism evidence="1 2">
    <name type="scientific">Granulicella aggregans</name>
    <dbReference type="NCBI Taxonomy" id="474949"/>
    <lineage>
        <taxon>Bacteria</taxon>
        <taxon>Pseudomonadati</taxon>
        <taxon>Acidobacteriota</taxon>
        <taxon>Terriglobia</taxon>
        <taxon>Terriglobales</taxon>
        <taxon>Acidobacteriaceae</taxon>
        <taxon>Granulicella</taxon>
    </lineage>
</organism>
<reference evidence="1 2" key="1">
    <citation type="submission" date="2020-08" db="EMBL/GenBank/DDBJ databases">
        <title>Genomic Encyclopedia of Type Strains, Phase IV (KMG-V): Genome sequencing to study the core and pangenomes of soil and plant-associated prokaryotes.</title>
        <authorList>
            <person name="Whitman W."/>
        </authorList>
    </citation>
    <scope>NUCLEOTIDE SEQUENCE [LARGE SCALE GENOMIC DNA]</scope>
    <source>
        <strain evidence="1 2">M8UP14</strain>
    </source>
</reference>